<accession>A0A4V2KT93</accession>
<organism evidence="2 3">
    <name type="scientific">Siculibacillus lacustris</name>
    <dbReference type="NCBI Taxonomy" id="1549641"/>
    <lineage>
        <taxon>Bacteria</taxon>
        <taxon>Pseudomonadati</taxon>
        <taxon>Pseudomonadota</taxon>
        <taxon>Alphaproteobacteria</taxon>
        <taxon>Hyphomicrobiales</taxon>
        <taxon>Ancalomicrobiaceae</taxon>
        <taxon>Siculibacillus</taxon>
    </lineage>
</organism>
<comment type="caution">
    <text evidence="2">The sequence shown here is derived from an EMBL/GenBank/DDBJ whole genome shotgun (WGS) entry which is preliminary data.</text>
</comment>
<dbReference type="Proteomes" id="UP000292781">
    <property type="component" value="Unassembled WGS sequence"/>
</dbReference>
<dbReference type="EMBL" id="SJFN01000021">
    <property type="protein sequence ID" value="TBW36256.1"/>
    <property type="molecule type" value="Genomic_DNA"/>
</dbReference>
<keyword evidence="3" id="KW-1185">Reference proteome</keyword>
<sequence>MTFAKTVPLILALSAALWPAAARAERPTRHPCVTATRAAADGPLRRTVCGTGAAAVWLFDGGREASQDPRFAFGWRDAEGLPAFDDDEAIPEAPETVLVRRADGATVAVFGAHAWRTATMHANHAFFEPVWSKHRRWLWVGGSERYFADSIDVVHFSPDGDRVAVGRLRDAVIGPIERDFATRGIVGDFGPTLPESLRIDDDGRVTAEVHFWARVTGGPDRIYDVAFRLAETRGAVVVTGLTFRWRGAAPE</sequence>
<protein>
    <submittedName>
        <fullName evidence="2">Uncharacterized protein</fullName>
    </submittedName>
</protein>
<dbReference type="RefSeq" id="WP_131310252.1">
    <property type="nucleotide sequence ID" value="NZ_SJFN01000021.1"/>
</dbReference>
<name>A0A4V2KT93_9HYPH</name>
<evidence type="ECO:0000313" key="3">
    <source>
        <dbReference type="Proteomes" id="UP000292781"/>
    </source>
</evidence>
<reference evidence="2 3" key="1">
    <citation type="submission" date="2019-02" db="EMBL/GenBank/DDBJ databases">
        <title>Siculibacillus lacustris gen. nov., sp. nov., a new rosette-forming bacterium isolated from a freshwater crater lake (Lake St. Ana, Romania).</title>
        <authorList>
            <person name="Felfoldi T."/>
            <person name="Marton Z."/>
            <person name="Szabo A."/>
            <person name="Mentes A."/>
            <person name="Boka K."/>
            <person name="Marialigeti K."/>
            <person name="Mathe I."/>
            <person name="Koncz M."/>
            <person name="Schumann P."/>
            <person name="Toth E."/>
        </authorList>
    </citation>
    <scope>NUCLEOTIDE SEQUENCE [LARGE SCALE GENOMIC DNA]</scope>
    <source>
        <strain evidence="2 3">SA-279</strain>
    </source>
</reference>
<feature type="signal peptide" evidence="1">
    <location>
        <begin position="1"/>
        <end position="24"/>
    </location>
</feature>
<keyword evidence="1" id="KW-0732">Signal</keyword>
<evidence type="ECO:0000313" key="2">
    <source>
        <dbReference type="EMBL" id="TBW36256.1"/>
    </source>
</evidence>
<gene>
    <name evidence="2" type="ORF">EYW49_14205</name>
</gene>
<evidence type="ECO:0000256" key="1">
    <source>
        <dbReference type="SAM" id="SignalP"/>
    </source>
</evidence>
<proteinExistence type="predicted"/>
<feature type="chain" id="PRO_5020421515" evidence="1">
    <location>
        <begin position="25"/>
        <end position="251"/>
    </location>
</feature>
<dbReference type="AlphaFoldDB" id="A0A4V2KT93"/>
<dbReference type="OrthoDB" id="8217271at2"/>